<proteinExistence type="predicted"/>
<dbReference type="EMBL" id="QEKW01000031">
    <property type="protein sequence ID" value="PVY96319.1"/>
    <property type="molecule type" value="Genomic_DNA"/>
</dbReference>
<name>A0A2U1E9C4_9PSEU</name>
<dbReference type="SUPFAM" id="SSF55781">
    <property type="entry name" value="GAF domain-like"/>
    <property type="match status" value="1"/>
</dbReference>
<evidence type="ECO:0000256" key="3">
    <source>
        <dbReference type="ARBA" id="ARBA00023163"/>
    </source>
</evidence>
<dbReference type="InterPro" id="IPR014757">
    <property type="entry name" value="Tscrpt_reg_IclR_C"/>
</dbReference>
<dbReference type="RefSeq" id="WP_116711381.1">
    <property type="nucleotide sequence ID" value="NZ_QEKW01000031.1"/>
</dbReference>
<dbReference type="GO" id="GO:0003700">
    <property type="term" value="F:DNA-binding transcription factor activity"/>
    <property type="evidence" value="ECO:0007669"/>
    <property type="project" value="TreeGrafter"/>
</dbReference>
<evidence type="ECO:0000313" key="6">
    <source>
        <dbReference type="EMBL" id="PVY96319.1"/>
    </source>
</evidence>
<evidence type="ECO:0000256" key="1">
    <source>
        <dbReference type="ARBA" id="ARBA00023015"/>
    </source>
</evidence>
<keyword evidence="7" id="KW-1185">Reference proteome</keyword>
<dbReference type="GO" id="GO:0045892">
    <property type="term" value="P:negative regulation of DNA-templated transcription"/>
    <property type="evidence" value="ECO:0007669"/>
    <property type="project" value="TreeGrafter"/>
</dbReference>
<feature type="domain" description="IclR-ED" evidence="5">
    <location>
        <begin position="86"/>
        <end position="274"/>
    </location>
</feature>
<sequence>MIDPQQGRGTGGGRSLKTAAEALAALRILGAAPDGITPEALAGELGKSTATARYLLNTLCQEGYAVRDRQTGTVRLQDAPPWGEAWGETDAPDDLRRYELPERLSDAVTELYWRTRQRTYLARWEDDDATVIVDARGHQGLARIPDLAERIPLASAHALAVTKALIASSGARAERLREQSTLASFTGTTITSTPAIELELARVRRRGYAVDREEYAEGFCCIGAPIFAPNGQVAASIAISTPARRFATHGEELTGVVRDVAATATQDWIDAESGVPPPDDPEAIRRGSVPGTA</sequence>
<dbReference type="Proteomes" id="UP000245639">
    <property type="component" value="Unassembled WGS sequence"/>
</dbReference>
<evidence type="ECO:0000259" key="5">
    <source>
        <dbReference type="PROSITE" id="PS51078"/>
    </source>
</evidence>
<evidence type="ECO:0000256" key="2">
    <source>
        <dbReference type="ARBA" id="ARBA00023125"/>
    </source>
</evidence>
<reference evidence="6 7" key="1">
    <citation type="submission" date="2018-04" db="EMBL/GenBank/DDBJ databases">
        <title>Genomic Encyclopedia of Type Strains, Phase IV (KMG-IV): sequencing the most valuable type-strain genomes for metagenomic binning, comparative biology and taxonomic classification.</title>
        <authorList>
            <person name="Goeker M."/>
        </authorList>
    </citation>
    <scope>NUCLEOTIDE SEQUENCE [LARGE SCALE GENOMIC DNA]</scope>
    <source>
        <strain evidence="6 7">DSM 45771</strain>
    </source>
</reference>
<dbReference type="GO" id="GO:0003677">
    <property type="term" value="F:DNA binding"/>
    <property type="evidence" value="ECO:0007669"/>
    <property type="project" value="UniProtKB-KW"/>
</dbReference>
<dbReference type="PROSITE" id="PS51078">
    <property type="entry name" value="ICLR_ED"/>
    <property type="match status" value="1"/>
</dbReference>
<dbReference type="Pfam" id="PF01614">
    <property type="entry name" value="IclR_C"/>
    <property type="match status" value="1"/>
</dbReference>
<dbReference type="InterPro" id="IPR029016">
    <property type="entry name" value="GAF-like_dom_sf"/>
</dbReference>
<feature type="region of interest" description="Disordered" evidence="4">
    <location>
        <begin position="270"/>
        <end position="293"/>
    </location>
</feature>
<dbReference type="Gene3D" id="1.10.10.10">
    <property type="entry name" value="Winged helix-like DNA-binding domain superfamily/Winged helix DNA-binding domain"/>
    <property type="match status" value="1"/>
</dbReference>
<organism evidence="6 7">
    <name type="scientific">Actinomycetospora cinnamomea</name>
    <dbReference type="NCBI Taxonomy" id="663609"/>
    <lineage>
        <taxon>Bacteria</taxon>
        <taxon>Bacillati</taxon>
        <taxon>Actinomycetota</taxon>
        <taxon>Actinomycetes</taxon>
        <taxon>Pseudonocardiales</taxon>
        <taxon>Pseudonocardiaceae</taxon>
        <taxon>Actinomycetospora</taxon>
    </lineage>
</organism>
<dbReference type="InterPro" id="IPR005471">
    <property type="entry name" value="Tscrpt_reg_IclR_N"/>
</dbReference>
<gene>
    <name evidence="6" type="ORF">C8D89_1318</name>
</gene>
<dbReference type="SUPFAM" id="SSF46785">
    <property type="entry name" value="Winged helix' DNA-binding domain"/>
    <property type="match status" value="1"/>
</dbReference>
<protein>
    <submittedName>
        <fullName evidence="6">IclR family transcriptional regulator</fullName>
    </submittedName>
</protein>
<keyword evidence="2" id="KW-0238">DNA-binding</keyword>
<evidence type="ECO:0000313" key="7">
    <source>
        <dbReference type="Proteomes" id="UP000245639"/>
    </source>
</evidence>
<comment type="caution">
    <text evidence="6">The sequence shown here is derived from an EMBL/GenBank/DDBJ whole genome shotgun (WGS) entry which is preliminary data.</text>
</comment>
<dbReference type="Gene3D" id="3.30.450.40">
    <property type="match status" value="1"/>
</dbReference>
<dbReference type="PANTHER" id="PTHR30136">
    <property type="entry name" value="HELIX-TURN-HELIX TRANSCRIPTIONAL REGULATOR, ICLR FAMILY"/>
    <property type="match status" value="1"/>
</dbReference>
<keyword evidence="1" id="KW-0805">Transcription regulation</keyword>
<dbReference type="Pfam" id="PF09339">
    <property type="entry name" value="HTH_IclR"/>
    <property type="match status" value="1"/>
</dbReference>
<keyword evidence="3" id="KW-0804">Transcription</keyword>
<dbReference type="InterPro" id="IPR036390">
    <property type="entry name" value="WH_DNA-bd_sf"/>
</dbReference>
<dbReference type="PANTHER" id="PTHR30136:SF35">
    <property type="entry name" value="HTH-TYPE TRANSCRIPTIONAL REGULATOR RV1719"/>
    <property type="match status" value="1"/>
</dbReference>
<evidence type="ECO:0000256" key="4">
    <source>
        <dbReference type="SAM" id="MobiDB-lite"/>
    </source>
</evidence>
<accession>A0A2U1E9C4</accession>
<dbReference type="OrthoDB" id="5242615at2"/>
<dbReference type="InterPro" id="IPR050707">
    <property type="entry name" value="HTH_MetabolicPath_Reg"/>
</dbReference>
<dbReference type="AlphaFoldDB" id="A0A2U1E9C4"/>
<dbReference type="InterPro" id="IPR036388">
    <property type="entry name" value="WH-like_DNA-bd_sf"/>
</dbReference>